<dbReference type="AlphaFoldDB" id="A0A927N098"/>
<gene>
    <name evidence="2" type="ORF">HEB94_003203</name>
</gene>
<keyword evidence="3" id="KW-1185">Reference proteome</keyword>
<dbReference type="PROSITE" id="PS51186">
    <property type="entry name" value="GNAT"/>
    <property type="match status" value="1"/>
</dbReference>
<accession>A0A927N098</accession>
<dbReference type="PANTHER" id="PTHR43792">
    <property type="entry name" value="GNAT FAMILY, PUTATIVE (AFU_ORTHOLOGUE AFUA_3G00765)-RELATED-RELATED"/>
    <property type="match status" value="1"/>
</dbReference>
<evidence type="ECO:0000313" key="3">
    <source>
        <dbReference type="Proteomes" id="UP000638648"/>
    </source>
</evidence>
<sequence length="192" mass="21418">MTAPRGGLLRVPARLETPRLVLRTWRPEDRPAFNALNADPMVMEHITGTPMSEAEADLLAERIDEHWQERGYGLYAVELRSTGELAGFIGLHQHRAVPDEVEIGWRLARSAWGRGLATEGALAVRDLAYGTLGLPSLIAITVAANVRSVRVMEKLGFSFWRQVPFQQWQLTVYRGIADASTDTQSQSRRGAR</sequence>
<dbReference type="InterPro" id="IPR000182">
    <property type="entry name" value="GNAT_dom"/>
</dbReference>
<comment type="caution">
    <text evidence="2">The sequence shown here is derived from an EMBL/GenBank/DDBJ whole genome shotgun (WGS) entry which is preliminary data.</text>
</comment>
<dbReference type="GO" id="GO:0016747">
    <property type="term" value="F:acyltransferase activity, transferring groups other than amino-acyl groups"/>
    <property type="evidence" value="ECO:0007669"/>
    <property type="project" value="InterPro"/>
</dbReference>
<reference evidence="2" key="1">
    <citation type="submission" date="2020-10" db="EMBL/GenBank/DDBJ databases">
        <title>Sequencing the genomes of 1000 actinobacteria strains.</title>
        <authorList>
            <person name="Klenk H.-P."/>
        </authorList>
    </citation>
    <scope>NUCLEOTIDE SEQUENCE</scope>
    <source>
        <strain evidence="2">DSM 45354</strain>
    </source>
</reference>
<protein>
    <submittedName>
        <fullName evidence="2">RimJ/RimL family protein N-acetyltransferase</fullName>
    </submittedName>
</protein>
<dbReference type="SUPFAM" id="SSF55729">
    <property type="entry name" value="Acyl-CoA N-acyltransferases (Nat)"/>
    <property type="match status" value="1"/>
</dbReference>
<dbReference type="InterPro" id="IPR051531">
    <property type="entry name" value="N-acetyltransferase"/>
</dbReference>
<evidence type="ECO:0000259" key="1">
    <source>
        <dbReference type="PROSITE" id="PS51186"/>
    </source>
</evidence>
<dbReference type="RefSeq" id="WP_192750497.1">
    <property type="nucleotide sequence ID" value="NZ_BAABJL010000245.1"/>
</dbReference>
<evidence type="ECO:0000313" key="2">
    <source>
        <dbReference type="EMBL" id="MBE1606355.1"/>
    </source>
</evidence>
<organism evidence="2 3">
    <name type="scientific">Actinopolymorpha pittospori</name>
    <dbReference type="NCBI Taxonomy" id="648752"/>
    <lineage>
        <taxon>Bacteria</taxon>
        <taxon>Bacillati</taxon>
        <taxon>Actinomycetota</taxon>
        <taxon>Actinomycetes</taxon>
        <taxon>Propionibacteriales</taxon>
        <taxon>Actinopolymorphaceae</taxon>
        <taxon>Actinopolymorpha</taxon>
    </lineage>
</organism>
<dbReference type="InterPro" id="IPR016181">
    <property type="entry name" value="Acyl_CoA_acyltransferase"/>
</dbReference>
<dbReference type="Gene3D" id="3.40.630.30">
    <property type="match status" value="1"/>
</dbReference>
<name>A0A927N098_9ACTN</name>
<dbReference type="Pfam" id="PF13302">
    <property type="entry name" value="Acetyltransf_3"/>
    <property type="match status" value="1"/>
</dbReference>
<dbReference type="EMBL" id="JADBEM010000001">
    <property type="protein sequence ID" value="MBE1606355.1"/>
    <property type="molecule type" value="Genomic_DNA"/>
</dbReference>
<proteinExistence type="predicted"/>
<feature type="domain" description="N-acetyltransferase" evidence="1">
    <location>
        <begin position="20"/>
        <end position="173"/>
    </location>
</feature>
<dbReference type="Proteomes" id="UP000638648">
    <property type="component" value="Unassembled WGS sequence"/>
</dbReference>
<dbReference type="PANTHER" id="PTHR43792:SF1">
    <property type="entry name" value="N-ACETYLTRANSFERASE DOMAIN-CONTAINING PROTEIN"/>
    <property type="match status" value="1"/>
</dbReference>